<feature type="domain" description="RWD" evidence="8">
    <location>
        <begin position="11"/>
        <end position="101"/>
    </location>
</feature>
<dbReference type="CDD" id="cd23822">
    <property type="entry name" value="RWD_ScYIH1-like"/>
    <property type="match status" value="1"/>
</dbReference>
<dbReference type="Pfam" id="PF01205">
    <property type="entry name" value="Impact_N"/>
    <property type="match status" value="1"/>
</dbReference>
<dbReference type="GO" id="GO:0140469">
    <property type="term" value="P:GCN2-mediated signaling"/>
    <property type="evidence" value="ECO:0007669"/>
    <property type="project" value="TreeGrafter"/>
</dbReference>
<keyword evidence="6" id="KW-0346">Stress response</keyword>
<organism evidence="9 10">
    <name type="scientific">Sugiyamaella lignohabitans</name>
    <dbReference type="NCBI Taxonomy" id="796027"/>
    <lineage>
        <taxon>Eukaryota</taxon>
        <taxon>Fungi</taxon>
        <taxon>Dikarya</taxon>
        <taxon>Ascomycota</taxon>
        <taxon>Saccharomycotina</taxon>
        <taxon>Dipodascomycetes</taxon>
        <taxon>Dipodascales</taxon>
        <taxon>Trichomonascaceae</taxon>
        <taxon>Sugiyamaella</taxon>
    </lineage>
</organism>
<evidence type="ECO:0000256" key="1">
    <source>
        <dbReference type="ARBA" id="ARBA00004496"/>
    </source>
</evidence>
<comment type="similarity">
    <text evidence="2">Belongs to the IMPACT family.</text>
</comment>
<keyword evidence="5" id="KW-0810">Translation regulation</keyword>
<dbReference type="InterPro" id="IPR001498">
    <property type="entry name" value="Impact_N"/>
</dbReference>
<dbReference type="RefSeq" id="XP_018736166.1">
    <property type="nucleotide sequence ID" value="XM_018881716.1"/>
</dbReference>
<dbReference type="PANTHER" id="PTHR16301">
    <property type="entry name" value="IMPACT-RELATED"/>
    <property type="match status" value="1"/>
</dbReference>
<dbReference type="SUPFAM" id="SSF54495">
    <property type="entry name" value="UBC-like"/>
    <property type="match status" value="1"/>
</dbReference>
<dbReference type="EMBL" id="CP014502">
    <property type="protein sequence ID" value="ANB13689.1"/>
    <property type="molecule type" value="Genomic_DNA"/>
</dbReference>
<evidence type="ECO:0000256" key="2">
    <source>
        <dbReference type="ARBA" id="ARBA00007665"/>
    </source>
</evidence>
<name>A0A167E640_9ASCO</name>
<evidence type="ECO:0000256" key="4">
    <source>
        <dbReference type="ARBA" id="ARBA00022491"/>
    </source>
</evidence>
<evidence type="ECO:0000256" key="6">
    <source>
        <dbReference type="ARBA" id="ARBA00023016"/>
    </source>
</evidence>
<dbReference type="Gene3D" id="3.30.230.30">
    <property type="entry name" value="Impact, N-terminal domain"/>
    <property type="match status" value="1"/>
</dbReference>
<dbReference type="GeneID" id="30036786"/>
<keyword evidence="3" id="KW-0963">Cytoplasm</keyword>
<evidence type="ECO:0000259" key="8">
    <source>
        <dbReference type="SMART" id="SM00591"/>
    </source>
</evidence>
<dbReference type="InterPro" id="IPR020568">
    <property type="entry name" value="Ribosomal_Su5_D2-typ_SF"/>
</dbReference>
<evidence type="ECO:0000256" key="7">
    <source>
        <dbReference type="SAM" id="MobiDB-lite"/>
    </source>
</evidence>
<dbReference type="AlphaFoldDB" id="A0A167E640"/>
<dbReference type="Proteomes" id="UP000189580">
    <property type="component" value="Chromosome d"/>
</dbReference>
<dbReference type="OrthoDB" id="69641at2759"/>
<comment type="subcellular location">
    <subcellularLocation>
        <location evidence="1">Cytoplasm</location>
    </subcellularLocation>
</comment>
<dbReference type="Pfam" id="PF05773">
    <property type="entry name" value="RWD"/>
    <property type="match status" value="1"/>
</dbReference>
<dbReference type="SUPFAM" id="SSF54211">
    <property type="entry name" value="Ribosomal protein S5 domain 2-like"/>
    <property type="match status" value="1"/>
</dbReference>
<reference evidence="9 10" key="1">
    <citation type="submission" date="2016-02" db="EMBL/GenBank/DDBJ databases">
        <title>Complete genome sequence and transcriptome regulation of the pentose utilising yeast Sugiyamaella lignohabitans.</title>
        <authorList>
            <person name="Bellasio M."/>
            <person name="Peymann A."/>
            <person name="Valli M."/>
            <person name="Sipitzky M."/>
            <person name="Graf A."/>
            <person name="Sauer M."/>
            <person name="Marx H."/>
            <person name="Mattanovich D."/>
        </authorList>
    </citation>
    <scope>NUCLEOTIDE SEQUENCE [LARGE SCALE GENOMIC DNA]</scope>
    <source>
        <strain evidence="9 10">CBS 10342</strain>
    </source>
</reference>
<dbReference type="GO" id="GO:0006446">
    <property type="term" value="P:regulation of translational initiation"/>
    <property type="evidence" value="ECO:0007669"/>
    <property type="project" value="TreeGrafter"/>
</dbReference>
<protein>
    <submittedName>
        <fullName evidence="9">Yih1p</fullName>
    </submittedName>
</protein>
<dbReference type="InterPro" id="IPR006575">
    <property type="entry name" value="RWD_dom"/>
</dbReference>
<evidence type="ECO:0000256" key="3">
    <source>
        <dbReference type="ARBA" id="ARBA00022490"/>
    </source>
</evidence>
<evidence type="ECO:0000313" key="10">
    <source>
        <dbReference type="Proteomes" id="UP000189580"/>
    </source>
</evidence>
<dbReference type="InterPro" id="IPR023582">
    <property type="entry name" value="Impact"/>
</dbReference>
<dbReference type="KEGG" id="slb:AWJ20_4632"/>
<evidence type="ECO:0000313" key="9">
    <source>
        <dbReference type="EMBL" id="ANB13689.1"/>
    </source>
</evidence>
<dbReference type="PANTHER" id="PTHR16301:SF25">
    <property type="entry name" value="PROTEIN IMPACT"/>
    <property type="match status" value="1"/>
</dbReference>
<sequence length="267" mass="29230">MSNRSMSEIENEVEAINSIYEGCMSEWAPSIYDVHIPDSSVVVRLSFPSVYPEKAPAVMAVVKGRQELSPQLESLISSLFVVGEVIVFDFIESCREFLEQEGEGPDGADSGSYIDSPEASDVANGRDTGVDPTSSWIASEPVTDRKSLFIARVCRVESAQEAYDNIALLKTDKKISKATHNITAYRIKRSDGVSVQDCDDDGEDAAGGRLMHLLTLTDSWNVVVCVSRWYGGIKLGPDRFKHINSTARDALVKGGFISISKNSSKKH</sequence>
<evidence type="ECO:0000256" key="5">
    <source>
        <dbReference type="ARBA" id="ARBA00022845"/>
    </source>
</evidence>
<keyword evidence="4" id="KW-0678">Repressor</keyword>
<dbReference type="InterPro" id="IPR016135">
    <property type="entry name" value="UBQ-conjugating_enzyme/RWD"/>
</dbReference>
<dbReference type="Gene3D" id="3.10.110.10">
    <property type="entry name" value="Ubiquitin Conjugating Enzyme"/>
    <property type="match status" value="1"/>
</dbReference>
<gene>
    <name evidence="9" type="primary">YIH1</name>
    <name evidence="9" type="ORF">AWJ20_4632</name>
</gene>
<feature type="region of interest" description="Disordered" evidence="7">
    <location>
        <begin position="101"/>
        <end position="137"/>
    </location>
</feature>
<dbReference type="GO" id="GO:0005737">
    <property type="term" value="C:cytoplasm"/>
    <property type="evidence" value="ECO:0007669"/>
    <property type="project" value="UniProtKB-SubCell"/>
</dbReference>
<dbReference type="InterPro" id="IPR036956">
    <property type="entry name" value="Impact_N_sf"/>
</dbReference>
<dbReference type="SMART" id="SM00591">
    <property type="entry name" value="RWD"/>
    <property type="match status" value="1"/>
</dbReference>
<proteinExistence type="inferred from homology"/>
<accession>A0A167E640</accession>
<keyword evidence="10" id="KW-1185">Reference proteome</keyword>